<evidence type="ECO:0000256" key="4">
    <source>
        <dbReference type="ARBA" id="ARBA00022833"/>
    </source>
</evidence>
<feature type="compositionally biased region" description="Polar residues" evidence="6">
    <location>
        <begin position="24"/>
        <end position="40"/>
    </location>
</feature>
<keyword evidence="5" id="KW-0539">Nucleus</keyword>
<keyword evidence="2" id="KW-0479">Metal-binding</keyword>
<keyword evidence="8" id="KW-1185">Reference proteome</keyword>
<dbReference type="PANTHER" id="PTHR46481:SF10">
    <property type="entry name" value="ZINC FINGER BED DOMAIN-CONTAINING PROTEIN 39"/>
    <property type="match status" value="1"/>
</dbReference>
<feature type="region of interest" description="Disordered" evidence="6">
    <location>
        <begin position="23"/>
        <end position="46"/>
    </location>
</feature>
<dbReference type="EMBL" id="CAJVQA010000877">
    <property type="protein sequence ID" value="CAG8494041.1"/>
    <property type="molecule type" value="Genomic_DNA"/>
</dbReference>
<dbReference type="AlphaFoldDB" id="A0A9N8WPW4"/>
<evidence type="ECO:0000256" key="5">
    <source>
        <dbReference type="ARBA" id="ARBA00023242"/>
    </source>
</evidence>
<dbReference type="Proteomes" id="UP000789759">
    <property type="component" value="Unassembled WGS sequence"/>
</dbReference>
<organism evidence="7 8">
    <name type="scientific">Cetraspora pellucida</name>
    <dbReference type="NCBI Taxonomy" id="1433469"/>
    <lineage>
        <taxon>Eukaryota</taxon>
        <taxon>Fungi</taxon>
        <taxon>Fungi incertae sedis</taxon>
        <taxon>Mucoromycota</taxon>
        <taxon>Glomeromycotina</taxon>
        <taxon>Glomeromycetes</taxon>
        <taxon>Diversisporales</taxon>
        <taxon>Gigasporaceae</taxon>
        <taxon>Cetraspora</taxon>
    </lineage>
</organism>
<evidence type="ECO:0000256" key="3">
    <source>
        <dbReference type="ARBA" id="ARBA00022771"/>
    </source>
</evidence>
<evidence type="ECO:0000256" key="2">
    <source>
        <dbReference type="ARBA" id="ARBA00022723"/>
    </source>
</evidence>
<evidence type="ECO:0000256" key="1">
    <source>
        <dbReference type="ARBA" id="ARBA00004123"/>
    </source>
</evidence>
<proteinExistence type="predicted"/>
<evidence type="ECO:0000256" key="6">
    <source>
        <dbReference type="SAM" id="MobiDB-lite"/>
    </source>
</evidence>
<dbReference type="OrthoDB" id="2435782at2759"/>
<comment type="subcellular location">
    <subcellularLocation>
        <location evidence="1">Nucleus</location>
    </subcellularLocation>
</comment>
<evidence type="ECO:0000313" key="8">
    <source>
        <dbReference type="Proteomes" id="UP000789759"/>
    </source>
</evidence>
<evidence type="ECO:0000313" key="7">
    <source>
        <dbReference type="EMBL" id="CAG8494041.1"/>
    </source>
</evidence>
<protein>
    <submittedName>
        <fullName evidence="7">24135_t:CDS:1</fullName>
    </submittedName>
</protein>
<dbReference type="SUPFAM" id="SSF140996">
    <property type="entry name" value="Hermes dimerisation domain"/>
    <property type="match status" value="1"/>
</dbReference>
<dbReference type="GO" id="GO:0005634">
    <property type="term" value="C:nucleus"/>
    <property type="evidence" value="ECO:0007669"/>
    <property type="project" value="UniProtKB-SubCell"/>
</dbReference>
<gene>
    <name evidence="7" type="ORF">CPELLU_LOCUS2121</name>
</gene>
<keyword evidence="3" id="KW-0863">Zinc-finger</keyword>
<sequence length="312" mass="36307">MSTDSSNSVIDYEDNNEIYECKKSNSSTSTHSDNYINSPFQKKGKELSTSGKWKCKRCPSKYGKNTSTSTLRQHLKVHDIVALIQKKNKSAVKNHYISYSTKEWQEHDDAITKWILYDLQPFTVIKCKEWRDMIKKFDPCYQFHNHHIEKDHVVTLFENKREQVKLVLSQIPGKASFTSDMWIASNNIIPIEVRHTGSNMANIIMNVLSEFEHATHFLSASNYLTYGDVRFVVFGIHEHLSRYKDNSDFSKAQMAKMMYHKLESYWLILDDSSQILTFLDLRVKLSVFETENEKNKVVDLVSGLSEYISETT</sequence>
<reference evidence="7" key="1">
    <citation type="submission" date="2021-06" db="EMBL/GenBank/DDBJ databases">
        <authorList>
            <person name="Kallberg Y."/>
            <person name="Tangrot J."/>
            <person name="Rosling A."/>
        </authorList>
    </citation>
    <scope>NUCLEOTIDE SEQUENCE</scope>
    <source>
        <strain evidence="7">FL966</strain>
    </source>
</reference>
<dbReference type="InterPro" id="IPR052035">
    <property type="entry name" value="ZnF_BED_domain_contain"/>
</dbReference>
<comment type="caution">
    <text evidence="7">The sequence shown here is derived from an EMBL/GenBank/DDBJ whole genome shotgun (WGS) entry which is preliminary data.</text>
</comment>
<name>A0A9N8WPW4_9GLOM</name>
<dbReference type="GO" id="GO:0008270">
    <property type="term" value="F:zinc ion binding"/>
    <property type="evidence" value="ECO:0007669"/>
    <property type="project" value="UniProtKB-KW"/>
</dbReference>
<keyword evidence="4" id="KW-0862">Zinc</keyword>
<dbReference type="PANTHER" id="PTHR46481">
    <property type="entry name" value="ZINC FINGER BED DOMAIN-CONTAINING PROTEIN 4"/>
    <property type="match status" value="1"/>
</dbReference>
<accession>A0A9N8WPW4</accession>